<gene>
    <name evidence="2" type="ORF">PCO31010_04839</name>
</gene>
<name>A0A5E4YYT0_9BURK</name>
<keyword evidence="1" id="KW-0812">Transmembrane</keyword>
<keyword evidence="1" id="KW-0472">Membrane</keyword>
<keyword evidence="1" id="KW-1133">Transmembrane helix</keyword>
<accession>A0A5E4YYT0</accession>
<evidence type="ECO:0000313" key="3">
    <source>
        <dbReference type="Proteomes" id="UP000343335"/>
    </source>
</evidence>
<evidence type="ECO:0000256" key="1">
    <source>
        <dbReference type="SAM" id="Phobius"/>
    </source>
</evidence>
<evidence type="ECO:0000313" key="2">
    <source>
        <dbReference type="EMBL" id="VVE53240.1"/>
    </source>
</evidence>
<feature type="transmembrane region" description="Helical" evidence="1">
    <location>
        <begin position="26"/>
        <end position="44"/>
    </location>
</feature>
<organism evidence="2 3">
    <name type="scientific">Pandoraea commovens</name>
    <dbReference type="NCBI Taxonomy" id="2508289"/>
    <lineage>
        <taxon>Bacteria</taxon>
        <taxon>Pseudomonadati</taxon>
        <taxon>Pseudomonadota</taxon>
        <taxon>Betaproteobacteria</taxon>
        <taxon>Burkholderiales</taxon>
        <taxon>Burkholderiaceae</taxon>
        <taxon>Pandoraea</taxon>
    </lineage>
</organism>
<reference evidence="2 3" key="1">
    <citation type="submission" date="2019-08" db="EMBL/GenBank/DDBJ databases">
        <authorList>
            <person name="Peeters C."/>
        </authorList>
    </citation>
    <scope>NUCLEOTIDE SEQUENCE [LARGE SCALE GENOMIC DNA]</scope>
    <source>
        <strain evidence="2 3">LMG 31010</strain>
    </source>
</reference>
<proteinExistence type="predicted"/>
<protein>
    <submittedName>
        <fullName evidence="2">Uncharacterized protein</fullName>
    </submittedName>
</protein>
<dbReference type="Proteomes" id="UP000343335">
    <property type="component" value="Unassembled WGS sequence"/>
</dbReference>
<dbReference type="AlphaFoldDB" id="A0A5E4YYT0"/>
<dbReference type="EMBL" id="CABPSA010000011">
    <property type="protein sequence ID" value="VVE53240.1"/>
    <property type="molecule type" value="Genomic_DNA"/>
</dbReference>
<sequence length="54" mass="6320">MQNPYLQMLVGGIKGLWEQITTDPTTMFFAVALLVMLVISLWTGPVERRQRRRR</sequence>